<evidence type="ECO:0000259" key="2">
    <source>
        <dbReference type="Pfam" id="PF13843"/>
    </source>
</evidence>
<protein>
    <recommendedName>
        <fullName evidence="2">PiggyBac transposable element-derived protein domain-containing protein</fullName>
    </recommendedName>
</protein>
<comment type="caution">
    <text evidence="3">The sequence shown here is derived from an EMBL/GenBank/DDBJ whole genome shotgun (WGS) entry which is preliminary data.</text>
</comment>
<organism evidence="3 4">
    <name type="scientific">Photinus pyralis</name>
    <name type="common">Common eastern firefly</name>
    <name type="synonym">Lampyris pyralis</name>
    <dbReference type="NCBI Taxonomy" id="7054"/>
    <lineage>
        <taxon>Eukaryota</taxon>
        <taxon>Metazoa</taxon>
        <taxon>Ecdysozoa</taxon>
        <taxon>Arthropoda</taxon>
        <taxon>Hexapoda</taxon>
        <taxon>Insecta</taxon>
        <taxon>Pterygota</taxon>
        <taxon>Neoptera</taxon>
        <taxon>Endopterygota</taxon>
        <taxon>Coleoptera</taxon>
        <taxon>Polyphaga</taxon>
        <taxon>Elateriformia</taxon>
        <taxon>Elateroidea</taxon>
        <taxon>Lampyridae</taxon>
        <taxon>Lampyrinae</taxon>
        <taxon>Photinus</taxon>
    </lineage>
</organism>
<sequence length="310" mass="35949">MDSYEKQQERLQKLMEECLVENEDATFDYDDKSDQDEDDDLEVDDHNSDSEQDVSDNEIVHESPVAYFIGKDKISKWNKHAPRKNVRKRKENIIKHFPGAKSATKNVKSILEIWQHFLDPDMIHEIVLTNKHIDSVQDNYSRNRDAKHTNVCEIQGLIGLIYLSSRLKSNRPNVDELWSTKGSGVELFRLAMGKKGFCFYYKTYDLSTWTLGRIEKIYLGKQPEGPFAVDNSASAVVKRMCKYIKGSHRNVTCNNWFTSVDLIKQLLNEYGLTYLGTIRKNKREFPLDFSCPTRRPIGSSMFAFQPDITL</sequence>
<dbReference type="PANTHER" id="PTHR46599:SF3">
    <property type="entry name" value="PIGGYBAC TRANSPOSABLE ELEMENT-DERIVED PROTEIN 4"/>
    <property type="match status" value="1"/>
</dbReference>
<gene>
    <name evidence="3" type="ORF">PPYR_15587</name>
</gene>
<dbReference type="Pfam" id="PF13843">
    <property type="entry name" value="DDE_Tnp_1_7"/>
    <property type="match status" value="2"/>
</dbReference>
<dbReference type="Proteomes" id="UP000327044">
    <property type="component" value="Unassembled WGS sequence"/>
</dbReference>
<dbReference type="InterPro" id="IPR029526">
    <property type="entry name" value="PGBD"/>
</dbReference>
<keyword evidence="4" id="KW-1185">Reference proteome</keyword>
<evidence type="ECO:0000313" key="3">
    <source>
        <dbReference type="EMBL" id="KAB0790096.1"/>
    </source>
</evidence>
<feature type="domain" description="PiggyBac transposable element-derived protein" evidence="2">
    <location>
        <begin position="217"/>
        <end position="305"/>
    </location>
</feature>
<feature type="non-terminal residue" evidence="3">
    <location>
        <position position="310"/>
    </location>
</feature>
<proteinExistence type="predicted"/>
<feature type="compositionally biased region" description="Acidic residues" evidence="1">
    <location>
        <begin position="22"/>
        <end position="43"/>
    </location>
</feature>
<feature type="domain" description="PiggyBac transposable element-derived protein" evidence="2">
    <location>
        <begin position="112"/>
        <end position="197"/>
    </location>
</feature>
<evidence type="ECO:0000313" key="4">
    <source>
        <dbReference type="Proteomes" id="UP000327044"/>
    </source>
</evidence>
<accession>A0A5N3ZYE9</accession>
<dbReference type="InParanoid" id="A0A5N3ZYE9"/>
<name>A0A5N3ZYE9_PHOPY</name>
<evidence type="ECO:0000256" key="1">
    <source>
        <dbReference type="SAM" id="MobiDB-lite"/>
    </source>
</evidence>
<dbReference type="PANTHER" id="PTHR46599">
    <property type="entry name" value="PIGGYBAC TRANSPOSABLE ELEMENT-DERIVED PROTEIN 4"/>
    <property type="match status" value="1"/>
</dbReference>
<dbReference type="EMBL" id="VVIM01001949">
    <property type="protein sequence ID" value="KAB0790096.1"/>
    <property type="molecule type" value="Genomic_DNA"/>
</dbReference>
<feature type="region of interest" description="Disordered" evidence="1">
    <location>
        <begin position="22"/>
        <end position="55"/>
    </location>
</feature>
<dbReference type="AlphaFoldDB" id="A0A5N3ZYE9"/>
<reference evidence="3 4" key="1">
    <citation type="journal article" date="2018" name="Elife">
        <title>Firefly genomes illuminate parallel origins of bioluminescence in beetles.</title>
        <authorList>
            <person name="Fallon T.R."/>
            <person name="Lower S.E."/>
            <person name="Chang C.H."/>
            <person name="Bessho-Uehara M."/>
            <person name="Martin G.J."/>
            <person name="Bewick A.J."/>
            <person name="Behringer M."/>
            <person name="Debat H.J."/>
            <person name="Wong I."/>
            <person name="Day J.C."/>
            <person name="Suvorov A."/>
            <person name="Silva C.J."/>
            <person name="Stanger-Hall K.F."/>
            <person name="Hall D.W."/>
            <person name="Schmitz R.J."/>
            <person name="Nelson D.R."/>
            <person name="Lewis S.M."/>
            <person name="Shigenobu S."/>
            <person name="Bybee S.M."/>
            <person name="Larracuente A.M."/>
            <person name="Oba Y."/>
            <person name="Weng J.K."/>
        </authorList>
    </citation>
    <scope>NUCLEOTIDE SEQUENCE [LARGE SCALE GENOMIC DNA]</scope>
    <source>
        <strain evidence="3">1611_PpyrPB1</strain>
        <tissue evidence="3">Whole body</tissue>
    </source>
</reference>